<protein>
    <submittedName>
        <fullName evidence="2">Uncharacterized protein</fullName>
    </submittedName>
</protein>
<evidence type="ECO:0000313" key="3">
    <source>
        <dbReference type="Proteomes" id="UP000585474"/>
    </source>
</evidence>
<accession>A0A7J0E3R6</accession>
<name>A0A7J0E3R6_9ERIC</name>
<feature type="region of interest" description="Disordered" evidence="1">
    <location>
        <begin position="1"/>
        <end position="108"/>
    </location>
</feature>
<evidence type="ECO:0000313" key="2">
    <source>
        <dbReference type="EMBL" id="GFY81144.1"/>
    </source>
</evidence>
<gene>
    <name evidence="2" type="ORF">Acr_01g0009530</name>
</gene>
<proteinExistence type="predicted"/>
<sequence length="242" mass="27706">MVLVRALRAPRDLTERGRELVSCESKTGKDASERDYSSGTYERVSEERSKKRPEKKSQEEVKRRGQRRGLKKEVTEVKKRGRENVKEEIPAYDSGGQNPKRNSEDGDKEELYSYKRSDAELSLFRSRLVAVIYLVVHTREERWSHDDLQSDVLCSAPQLRVVEHLSEKVQTLQYGSAFTSVGSEVALLMRARIKREKQLTEAVKDGCRGVQDGGHLSSLKSHMVGMYELMAELIFSSLWLIN</sequence>
<feature type="compositionally biased region" description="Basic and acidic residues" evidence="1">
    <location>
        <begin position="9"/>
        <end position="36"/>
    </location>
</feature>
<feature type="compositionally biased region" description="Basic and acidic residues" evidence="1">
    <location>
        <begin position="43"/>
        <end position="63"/>
    </location>
</feature>
<reference evidence="2 3" key="1">
    <citation type="submission" date="2019-07" db="EMBL/GenBank/DDBJ databases">
        <title>De Novo Assembly of kiwifruit Actinidia rufa.</title>
        <authorList>
            <person name="Sugita-Konishi S."/>
            <person name="Sato K."/>
            <person name="Mori E."/>
            <person name="Abe Y."/>
            <person name="Kisaki G."/>
            <person name="Hamano K."/>
            <person name="Suezawa K."/>
            <person name="Otani M."/>
            <person name="Fukuda T."/>
            <person name="Manabe T."/>
            <person name="Gomi K."/>
            <person name="Tabuchi M."/>
            <person name="Akimitsu K."/>
            <person name="Kataoka I."/>
        </authorList>
    </citation>
    <scope>NUCLEOTIDE SEQUENCE [LARGE SCALE GENOMIC DNA]</scope>
    <source>
        <strain evidence="3">cv. Fuchu</strain>
    </source>
</reference>
<comment type="caution">
    <text evidence="2">The sequence shown here is derived from an EMBL/GenBank/DDBJ whole genome shotgun (WGS) entry which is preliminary data.</text>
</comment>
<organism evidence="2 3">
    <name type="scientific">Actinidia rufa</name>
    <dbReference type="NCBI Taxonomy" id="165716"/>
    <lineage>
        <taxon>Eukaryota</taxon>
        <taxon>Viridiplantae</taxon>
        <taxon>Streptophyta</taxon>
        <taxon>Embryophyta</taxon>
        <taxon>Tracheophyta</taxon>
        <taxon>Spermatophyta</taxon>
        <taxon>Magnoliopsida</taxon>
        <taxon>eudicotyledons</taxon>
        <taxon>Gunneridae</taxon>
        <taxon>Pentapetalae</taxon>
        <taxon>asterids</taxon>
        <taxon>Ericales</taxon>
        <taxon>Actinidiaceae</taxon>
        <taxon>Actinidia</taxon>
    </lineage>
</organism>
<evidence type="ECO:0000256" key="1">
    <source>
        <dbReference type="SAM" id="MobiDB-lite"/>
    </source>
</evidence>
<keyword evidence="3" id="KW-1185">Reference proteome</keyword>
<feature type="compositionally biased region" description="Basic and acidic residues" evidence="1">
    <location>
        <begin position="71"/>
        <end position="89"/>
    </location>
</feature>
<dbReference type="EMBL" id="BJWL01000001">
    <property type="protein sequence ID" value="GFY81144.1"/>
    <property type="molecule type" value="Genomic_DNA"/>
</dbReference>
<dbReference type="AlphaFoldDB" id="A0A7J0E3R6"/>
<dbReference type="Proteomes" id="UP000585474">
    <property type="component" value="Unassembled WGS sequence"/>
</dbReference>